<dbReference type="GO" id="GO:0046872">
    <property type="term" value="F:metal ion binding"/>
    <property type="evidence" value="ECO:0007669"/>
    <property type="project" value="InterPro"/>
</dbReference>
<feature type="signal peptide" evidence="1">
    <location>
        <begin position="1"/>
        <end position="23"/>
    </location>
</feature>
<dbReference type="SUPFAM" id="SSF63411">
    <property type="entry name" value="LuxS/MPP-like metallohydrolase"/>
    <property type="match status" value="2"/>
</dbReference>
<gene>
    <name evidence="4" type="ORF">RVIR1_13850</name>
</gene>
<accession>A0A2Z5UXK9</accession>
<dbReference type="InterPro" id="IPR011765">
    <property type="entry name" value="Pept_M16_N"/>
</dbReference>
<feature type="chain" id="PRO_5016288108" evidence="1">
    <location>
        <begin position="24"/>
        <end position="440"/>
    </location>
</feature>
<reference evidence="4 5" key="1">
    <citation type="submission" date="2017-03" db="EMBL/GenBank/DDBJ databases">
        <title>The genome sequence of Candidatus Rickettsiella viridis.</title>
        <authorList>
            <person name="Nikoh N."/>
            <person name="Tsuchida T."/>
            <person name="Yamaguchi K."/>
            <person name="Maeda T."/>
            <person name="Shigenobu S."/>
            <person name="Fukatsu T."/>
        </authorList>
    </citation>
    <scope>NUCLEOTIDE SEQUENCE [LARGE SCALE GENOMIC DNA]</scope>
    <source>
        <strain evidence="4 5">Ap-RA04</strain>
    </source>
</reference>
<evidence type="ECO:0000259" key="3">
    <source>
        <dbReference type="Pfam" id="PF05193"/>
    </source>
</evidence>
<dbReference type="OrthoDB" id="9811314at2"/>
<dbReference type="PANTHER" id="PTHR11851:SF224">
    <property type="entry name" value="PROCESSING PROTEASE"/>
    <property type="match status" value="1"/>
</dbReference>
<keyword evidence="5" id="KW-1185">Reference proteome</keyword>
<proteinExistence type="predicted"/>
<dbReference type="Pfam" id="PF00675">
    <property type="entry name" value="Peptidase_M16"/>
    <property type="match status" value="1"/>
</dbReference>
<sequence>MYAKRFFAAIFLLLAFAFITANATASTSVLPIEHWTSKSGVPVYFVAKTQVPIVDIAVIFHAGSAYDSTLPGIAQLTTQMLDQGTHNFDANEIANRFESAGAHYNAGINQDMAIVQLRSLSDPQFFNVAFSTFAELISQANFPEDALHREKKQIRITLQQEKQTPTAIAIKAFYKDLYAEHPYASPLLGTAQSIDQITHAELINFYQRYYVAQNAMIAIVGNITKEKAINLADQLSSALPRGRKVIPLAKPNSQLSNQHYKIHYPSQQSTILLGQLGITLKDPDYFPLLIGNQILGGGILTSQLFTEVRNKRGLCYGISSSFNTLQAGGPFLIGLQTRKSQASTALTVTQATLKNFIEKGPSEQELVAAKQALIGSFPLSIANNAAILAKLEKIGFYELPLNYLDDYREKINNVSVKQVRDAFQKHINPGKLLVVMLGED</sequence>
<dbReference type="PANTHER" id="PTHR11851">
    <property type="entry name" value="METALLOPROTEASE"/>
    <property type="match status" value="1"/>
</dbReference>
<evidence type="ECO:0000313" key="4">
    <source>
        <dbReference type="EMBL" id="BBB15830.1"/>
    </source>
</evidence>
<feature type="domain" description="Peptidase M16 C-terminal" evidence="3">
    <location>
        <begin position="197"/>
        <end position="373"/>
    </location>
</feature>
<dbReference type="RefSeq" id="WP_126323362.1">
    <property type="nucleotide sequence ID" value="NZ_AP018005.1"/>
</dbReference>
<dbReference type="InterPro" id="IPR050361">
    <property type="entry name" value="MPP/UQCRC_Complex"/>
</dbReference>
<evidence type="ECO:0000259" key="2">
    <source>
        <dbReference type="Pfam" id="PF00675"/>
    </source>
</evidence>
<dbReference type="KEGG" id="rvi:RVIR1_13850"/>
<evidence type="ECO:0000313" key="5">
    <source>
        <dbReference type="Proteomes" id="UP000282483"/>
    </source>
</evidence>
<name>A0A2Z5UXK9_9COXI</name>
<dbReference type="InterPro" id="IPR011249">
    <property type="entry name" value="Metalloenz_LuxS/M16"/>
</dbReference>
<organism evidence="4 5">
    <name type="scientific">Candidatus Rickettsiella viridis</name>
    <dbReference type="NCBI Taxonomy" id="676208"/>
    <lineage>
        <taxon>Bacteria</taxon>
        <taxon>Pseudomonadati</taxon>
        <taxon>Pseudomonadota</taxon>
        <taxon>Gammaproteobacteria</taxon>
        <taxon>Legionellales</taxon>
        <taxon>Coxiellaceae</taxon>
        <taxon>Rickettsiella</taxon>
    </lineage>
</organism>
<evidence type="ECO:0000256" key="1">
    <source>
        <dbReference type="SAM" id="SignalP"/>
    </source>
</evidence>
<feature type="domain" description="Peptidase M16 N-terminal" evidence="2">
    <location>
        <begin position="48"/>
        <end position="190"/>
    </location>
</feature>
<dbReference type="Proteomes" id="UP000282483">
    <property type="component" value="Chromosome"/>
</dbReference>
<dbReference type="AlphaFoldDB" id="A0A2Z5UXK9"/>
<dbReference type="Gene3D" id="3.30.830.10">
    <property type="entry name" value="Metalloenzyme, LuxS/M16 peptidase-like"/>
    <property type="match status" value="2"/>
</dbReference>
<dbReference type="InterPro" id="IPR007863">
    <property type="entry name" value="Peptidase_M16_C"/>
</dbReference>
<dbReference type="EMBL" id="AP018005">
    <property type="protein sequence ID" value="BBB15830.1"/>
    <property type="molecule type" value="Genomic_DNA"/>
</dbReference>
<keyword evidence="1" id="KW-0732">Signal</keyword>
<protein>
    <submittedName>
        <fullName evidence="4">Non-proteolytic protein peptidase family M16</fullName>
    </submittedName>
</protein>
<dbReference type="Pfam" id="PF05193">
    <property type="entry name" value="Peptidase_M16_C"/>
    <property type="match status" value="1"/>
</dbReference>